<name>A0ABV2AIE1_9EUKA</name>
<protein>
    <recommendedName>
        <fullName evidence="4">Succinate dehydrogenase assembly factor 4, mitochondrial</fullName>
    </recommendedName>
</protein>
<dbReference type="Pfam" id="PF07896">
    <property type="entry name" value="DUF1674"/>
    <property type="match status" value="1"/>
</dbReference>
<proteinExistence type="inferred from homology"/>
<sequence>MVLVTGSQKRAKQLFERLNKVLQKKANNDLLAVNPTIAYFKAQFEMIKSKDSIKNLDQIELALYKWENFIKKIDKPHVSGVRICKAPVLQNMGQKSKNQFNSLKKTVEIKEAPHINPNSSTEKLSKISKKFDEKIGAKNNKQKFVEIDGYKNKEPTRYGDWELKGRTTDF</sequence>
<evidence type="ECO:0000313" key="2">
    <source>
        <dbReference type="EMBL" id="MES1919442.1"/>
    </source>
</evidence>
<dbReference type="EMBL" id="JBDODL010000291">
    <property type="protein sequence ID" value="MES1919442.1"/>
    <property type="molecule type" value="Genomic_DNA"/>
</dbReference>
<keyword evidence="3" id="KW-1185">Reference proteome</keyword>
<organism evidence="2 3">
    <name type="scientific">Bonamia ostreae</name>
    <dbReference type="NCBI Taxonomy" id="126728"/>
    <lineage>
        <taxon>Eukaryota</taxon>
        <taxon>Sar</taxon>
        <taxon>Rhizaria</taxon>
        <taxon>Endomyxa</taxon>
        <taxon>Ascetosporea</taxon>
        <taxon>Haplosporida</taxon>
        <taxon>Bonamia</taxon>
    </lineage>
</organism>
<comment type="caution">
    <text evidence="2">The sequence shown here is derived from an EMBL/GenBank/DDBJ whole genome shotgun (WGS) entry which is preliminary data.</text>
</comment>
<gene>
    <name evidence="2" type="ORF">MHBO_001276</name>
</gene>
<comment type="similarity">
    <text evidence="1">Belongs to the SDHAF4 family.</text>
</comment>
<dbReference type="Proteomes" id="UP001439008">
    <property type="component" value="Unassembled WGS sequence"/>
</dbReference>
<dbReference type="InterPro" id="IPR012875">
    <property type="entry name" value="SDHF4"/>
</dbReference>
<evidence type="ECO:0000313" key="3">
    <source>
        <dbReference type="Proteomes" id="UP001439008"/>
    </source>
</evidence>
<accession>A0ABV2AIE1</accession>
<evidence type="ECO:0008006" key="4">
    <source>
        <dbReference type="Google" id="ProtNLM"/>
    </source>
</evidence>
<evidence type="ECO:0000256" key="1">
    <source>
        <dbReference type="ARBA" id="ARBA00005701"/>
    </source>
</evidence>
<reference evidence="2 3" key="1">
    <citation type="journal article" date="2024" name="BMC Biol.">
        <title>Comparative genomics of Ascetosporea gives new insight into the evolutionary basis for animal parasitism in Rhizaria.</title>
        <authorList>
            <person name="Hiltunen Thoren M."/>
            <person name="Onut-Brannstrom I."/>
            <person name="Alfjorden A."/>
            <person name="Peckova H."/>
            <person name="Swords F."/>
            <person name="Hooper C."/>
            <person name="Holzer A.S."/>
            <person name="Bass D."/>
            <person name="Burki F."/>
        </authorList>
    </citation>
    <scope>NUCLEOTIDE SEQUENCE [LARGE SCALE GENOMIC DNA]</scope>
    <source>
        <strain evidence="2">20-A016</strain>
    </source>
</reference>